<protein>
    <submittedName>
        <fullName evidence="7">PIN domain-containing protein</fullName>
    </submittedName>
</protein>
<evidence type="ECO:0000256" key="1">
    <source>
        <dbReference type="ARBA" id="ARBA00022649"/>
    </source>
</evidence>
<reference evidence="7 8" key="1">
    <citation type="journal article" date="2021" name="Microbiol. Resour. Announc.">
        <title>Complete Genome Sequences of Three Human Oral Treponema parvum Isolates.</title>
        <authorList>
            <person name="Zeng H."/>
            <person name="Watt R.M."/>
        </authorList>
    </citation>
    <scope>NUCLEOTIDE SEQUENCE [LARGE SCALE GENOMIC DNA]</scope>
    <source>
        <strain evidence="7 8">ATCC 700770</strain>
    </source>
</reference>
<evidence type="ECO:0000256" key="2">
    <source>
        <dbReference type="ARBA" id="ARBA00022722"/>
    </source>
</evidence>
<dbReference type="KEGG" id="tpav:HRQ91_02400"/>
<proteinExistence type="predicted"/>
<evidence type="ECO:0000256" key="5">
    <source>
        <dbReference type="ARBA" id="ARBA00022842"/>
    </source>
</evidence>
<dbReference type="RefSeq" id="WP_210120090.1">
    <property type="nucleotide sequence ID" value="NZ_CP054142.1"/>
</dbReference>
<keyword evidence="5" id="KW-0460">Magnesium</keyword>
<keyword evidence="8" id="KW-1185">Reference proteome</keyword>
<feature type="domain" description="PIN" evidence="6">
    <location>
        <begin position="2"/>
        <end position="112"/>
    </location>
</feature>
<dbReference type="PANTHER" id="PTHR42740">
    <property type="entry name" value="RIBONUCLEASE VAPC3"/>
    <property type="match status" value="1"/>
</dbReference>
<dbReference type="GO" id="GO:0016787">
    <property type="term" value="F:hydrolase activity"/>
    <property type="evidence" value="ECO:0007669"/>
    <property type="project" value="UniProtKB-KW"/>
</dbReference>
<dbReference type="EMBL" id="CP054142">
    <property type="protein sequence ID" value="QTQ13395.1"/>
    <property type="molecule type" value="Genomic_DNA"/>
</dbReference>
<dbReference type="GO" id="GO:0046872">
    <property type="term" value="F:metal ion binding"/>
    <property type="evidence" value="ECO:0007669"/>
    <property type="project" value="UniProtKB-KW"/>
</dbReference>
<evidence type="ECO:0000256" key="3">
    <source>
        <dbReference type="ARBA" id="ARBA00022723"/>
    </source>
</evidence>
<dbReference type="InterPro" id="IPR029060">
    <property type="entry name" value="PIN-like_dom_sf"/>
</dbReference>
<organism evidence="7 8">
    <name type="scientific">Treponema parvum</name>
    <dbReference type="NCBI Taxonomy" id="138851"/>
    <lineage>
        <taxon>Bacteria</taxon>
        <taxon>Pseudomonadati</taxon>
        <taxon>Spirochaetota</taxon>
        <taxon>Spirochaetia</taxon>
        <taxon>Spirochaetales</taxon>
        <taxon>Treponemataceae</taxon>
        <taxon>Treponema</taxon>
    </lineage>
</organism>
<accession>A0A975IDV6</accession>
<keyword evidence="4" id="KW-0378">Hydrolase</keyword>
<dbReference type="Proteomes" id="UP000671908">
    <property type="component" value="Chromosome"/>
</dbReference>
<evidence type="ECO:0000313" key="7">
    <source>
        <dbReference type="EMBL" id="QTQ13395.1"/>
    </source>
</evidence>
<dbReference type="AlphaFoldDB" id="A0A975IDV6"/>
<keyword evidence="1" id="KW-1277">Toxin-antitoxin system</keyword>
<dbReference type="SUPFAM" id="SSF88723">
    <property type="entry name" value="PIN domain-like"/>
    <property type="match status" value="1"/>
</dbReference>
<evidence type="ECO:0000256" key="4">
    <source>
        <dbReference type="ARBA" id="ARBA00022801"/>
    </source>
</evidence>
<keyword evidence="2" id="KW-0540">Nuclease</keyword>
<dbReference type="PANTHER" id="PTHR42740:SF1">
    <property type="entry name" value="RIBONUCLEASE VAPC3"/>
    <property type="match status" value="1"/>
</dbReference>
<evidence type="ECO:0000259" key="6">
    <source>
        <dbReference type="Pfam" id="PF01850"/>
    </source>
</evidence>
<evidence type="ECO:0000313" key="8">
    <source>
        <dbReference type="Proteomes" id="UP000671908"/>
    </source>
</evidence>
<gene>
    <name evidence="7" type="ORF">HRQ91_02400</name>
</gene>
<sequence length="127" mass="14824">MVLVDTSVWIEYFRGSARSAVLKELIHNNMLCINNLVLAELLPFINLKKEYELKQLLLAIKRIELEIDWNEIIDMQTRNLLYGINKVGIPDLIIAQNAINNNLFLFSFDKHFGLMRNLFALKIFAEE</sequence>
<name>A0A975IDV6_9SPIR</name>
<dbReference type="GO" id="GO:0004540">
    <property type="term" value="F:RNA nuclease activity"/>
    <property type="evidence" value="ECO:0007669"/>
    <property type="project" value="TreeGrafter"/>
</dbReference>
<dbReference type="Pfam" id="PF01850">
    <property type="entry name" value="PIN"/>
    <property type="match status" value="1"/>
</dbReference>
<keyword evidence="3" id="KW-0479">Metal-binding</keyword>
<dbReference type="Gene3D" id="3.40.50.1010">
    <property type="entry name" value="5'-nuclease"/>
    <property type="match status" value="1"/>
</dbReference>
<dbReference type="InterPro" id="IPR051749">
    <property type="entry name" value="PINc/VapC_TA_RNase"/>
</dbReference>
<dbReference type="InterPro" id="IPR002716">
    <property type="entry name" value="PIN_dom"/>
</dbReference>